<organism evidence="2 3">
    <name type="scientific">Mycolicibacterium canariasense</name>
    <name type="common">Mycobacterium canariasense</name>
    <dbReference type="NCBI Taxonomy" id="228230"/>
    <lineage>
        <taxon>Bacteria</taxon>
        <taxon>Bacillati</taxon>
        <taxon>Actinomycetota</taxon>
        <taxon>Actinomycetes</taxon>
        <taxon>Mycobacteriales</taxon>
        <taxon>Mycobacteriaceae</taxon>
        <taxon>Mycolicibacterium</taxon>
    </lineage>
</organism>
<evidence type="ECO:0000256" key="1">
    <source>
        <dbReference type="SAM" id="MobiDB-lite"/>
    </source>
</evidence>
<name>A0A100WIJ6_MYCCR</name>
<gene>
    <name evidence="2" type="ORF">RMCC_5796</name>
</gene>
<dbReference type="STRING" id="228230.RMCC_5796"/>
<keyword evidence="3" id="KW-1185">Reference proteome</keyword>
<reference evidence="3" key="2">
    <citation type="submission" date="2016-02" db="EMBL/GenBank/DDBJ databases">
        <title>Draft genome sequence of five rapidly growing Mycobacterium species.</title>
        <authorList>
            <person name="Katahira K."/>
            <person name="Gotou Y."/>
            <person name="Iida K."/>
            <person name="Ogura Y."/>
            <person name="Hayashi T."/>
        </authorList>
    </citation>
    <scope>NUCLEOTIDE SEQUENCE [LARGE SCALE GENOMIC DNA]</scope>
    <source>
        <strain evidence="3">JCM15298</strain>
    </source>
</reference>
<feature type="compositionally biased region" description="Basic residues" evidence="1">
    <location>
        <begin position="74"/>
        <end position="84"/>
    </location>
</feature>
<reference evidence="3" key="1">
    <citation type="journal article" date="2016" name="Genome Announc.">
        <title>Draft Genome Sequences of Five Rapidly Growing Mycobacterium Species, M. thermoresistibile, M. fortuitum subsp. acetamidolyticum, M. canariasense, M. brisbanense, and M. novocastrense.</title>
        <authorList>
            <person name="Katahira K."/>
            <person name="Ogura Y."/>
            <person name="Gotoh Y."/>
            <person name="Hayashi T."/>
        </authorList>
    </citation>
    <scope>NUCLEOTIDE SEQUENCE [LARGE SCALE GENOMIC DNA]</scope>
    <source>
        <strain evidence="3">JCM15298</strain>
    </source>
</reference>
<dbReference type="AlphaFoldDB" id="A0A100WIJ6"/>
<dbReference type="EMBL" id="BCSY01000111">
    <property type="protein sequence ID" value="GAS98831.1"/>
    <property type="molecule type" value="Genomic_DNA"/>
</dbReference>
<proteinExistence type="predicted"/>
<feature type="region of interest" description="Disordered" evidence="1">
    <location>
        <begin position="60"/>
        <end position="84"/>
    </location>
</feature>
<evidence type="ECO:0000313" key="2">
    <source>
        <dbReference type="EMBL" id="GAS98831.1"/>
    </source>
</evidence>
<sequence>MPPKPSDMPARRPGTECPTPAKHAYRSQARALRAQRALRLPAGQKDHLHPYRCPGGHWHLTHQTPAEQAEVARRIRRYGRRKPA</sequence>
<protein>
    <submittedName>
        <fullName evidence="2">Gp46</fullName>
    </submittedName>
</protein>
<comment type="caution">
    <text evidence="2">The sequence shown here is derived from an EMBL/GenBank/DDBJ whole genome shotgun (WGS) entry which is preliminary data.</text>
</comment>
<accession>A0A100WIJ6</accession>
<evidence type="ECO:0000313" key="3">
    <source>
        <dbReference type="Proteomes" id="UP000069443"/>
    </source>
</evidence>
<dbReference type="Proteomes" id="UP000069443">
    <property type="component" value="Unassembled WGS sequence"/>
</dbReference>
<feature type="region of interest" description="Disordered" evidence="1">
    <location>
        <begin position="1"/>
        <end position="32"/>
    </location>
</feature>